<accession>A0AAV7MQS5</accession>
<proteinExistence type="predicted"/>
<comment type="caution">
    <text evidence="2">The sequence shown here is derived from an EMBL/GenBank/DDBJ whole genome shotgun (WGS) entry which is preliminary data.</text>
</comment>
<organism evidence="2 3">
    <name type="scientific">Pleurodeles waltl</name>
    <name type="common">Iberian ribbed newt</name>
    <dbReference type="NCBI Taxonomy" id="8319"/>
    <lineage>
        <taxon>Eukaryota</taxon>
        <taxon>Metazoa</taxon>
        <taxon>Chordata</taxon>
        <taxon>Craniata</taxon>
        <taxon>Vertebrata</taxon>
        <taxon>Euteleostomi</taxon>
        <taxon>Amphibia</taxon>
        <taxon>Batrachia</taxon>
        <taxon>Caudata</taxon>
        <taxon>Salamandroidea</taxon>
        <taxon>Salamandridae</taxon>
        <taxon>Pleurodelinae</taxon>
        <taxon>Pleurodeles</taxon>
    </lineage>
</organism>
<evidence type="ECO:0000313" key="3">
    <source>
        <dbReference type="Proteomes" id="UP001066276"/>
    </source>
</evidence>
<reference evidence="2" key="1">
    <citation type="journal article" date="2022" name="bioRxiv">
        <title>Sequencing and chromosome-scale assembly of the giantPleurodeles waltlgenome.</title>
        <authorList>
            <person name="Brown T."/>
            <person name="Elewa A."/>
            <person name="Iarovenko S."/>
            <person name="Subramanian E."/>
            <person name="Araus A.J."/>
            <person name="Petzold A."/>
            <person name="Susuki M."/>
            <person name="Suzuki K.-i.T."/>
            <person name="Hayashi T."/>
            <person name="Toyoda A."/>
            <person name="Oliveira C."/>
            <person name="Osipova E."/>
            <person name="Leigh N.D."/>
            <person name="Simon A."/>
            <person name="Yun M.H."/>
        </authorList>
    </citation>
    <scope>NUCLEOTIDE SEQUENCE</scope>
    <source>
        <strain evidence="2">20211129_DDA</strain>
        <tissue evidence="2">Liver</tissue>
    </source>
</reference>
<evidence type="ECO:0000313" key="2">
    <source>
        <dbReference type="EMBL" id="KAJ1105682.1"/>
    </source>
</evidence>
<dbReference type="EMBL" id="JANPWB010000013">
    <property type="protein sequence ID" value="KAJ1105682.1"/>
    <property type="molecule type" value="Genomic_DNA"/>
</dbReference>
<dbReference type="Proteomes" id="UP001066276">
    <property type="component" value="Chromosome 9"/>
</dbReference>
<evidence type="ECO:0000256" key="1">
    <source>
        <dbReference type="SAM" id="MobiDB-lite"/>
    </source>
</evidence>
<protein>
    <submittedName>
        <fullName evidence="2">Uncharacterized protein</fullName>
    </submittedName>
</protein>
<sequence>MLGLAIRSPTIGLQEARDPHLGCGRPDAASSGEPEDGAMAQPASGPEACMDPTPADASFDSLFVGRNSSGALRPPDIMLHSSGRLF</sequence>
<gene>
    <name evidence="2" type="ORF">NDU88_003087</name>
</gene>
<feature type="region of interest" description="Disordered" evidence="1">
    <location>
        <begin position="1"/>
        <end position="56"/>
    </location>
</feature>
<name>A0AAV7MQS5_PLEWA</name>
<keyword evidence="3" id="KW-1185">Reference proteome</keyword>
<dbReference type="AlphaFoldDB" id="A0AAV7MQS5"/>